<proteinExistence type="predicted"/>
<evidence type="ECO:0000313" key="3">
    <source>
        <dbReference type="Proteomes" id="UP000053676"/>
    </source>
</evidence>
<accession>W2TZX5</accession>
<dbReference type="Gene3D" id="1.10.10.10">
    <property type="entry name" value="Winged helix-like DNA-binding domain superfamily/Winged helix DNA-binding domain"/>
    <property type="match status" value="1"/>
</dbReference>
<evidence type="ECO:0000313" key="2">
    <source>
        <dbReference type="EMBL" id="ETN86631.1"/>
    </source>
</evidence>
<organism evidence="2 3">
    <name type="scientific">Necator americanus</name>
    <name type="common">Human hookworm</name>
    <dbReference type="NCBI Taxonomy" id="51031"/>
    <lineage>
        <taxon>Eukaryota</taxon>
        <taxon>Metazoa</taxon>
        <taxon>Ecdysozoa</taxon>
        <taxon>Nematoda</taxon>
        <taxon>Chromadorea</taxon>
        <taxon>Rhabditida</taxon>
        <taxon>Rhabditina</taxon>
        <taxon>Rhabditomorpha</taxon>
        <taxon>Strongyloidea</taxon>
        <taxon>Ancylostomatidae</taxon>
        <taxon>Bunostominae</taxon>
        <taxon>Necator</taxon>
    </lineage>
</organism>
<name>W2TZX5_NECAM</name>
<reference evidence="3" key="1">
    <citation type="journal article" date="2014" name="Nat. Genet.">
        <title>Genome of the human hookworm Necator americanus.</title>
        <authorList>
            <person name="Tang Y.T."/>
            <person name="Gao X."/>
            <person name="Rosa B.A."/>
            <person name="Abubucker S."/>
            <person name="Hallsworth-Pepin K."/>
            <person name="Martin J."/>
            <person name="Tyagi R."/>
            <person name="Heizer E."/>
            <person name="Zhang X."/>
            <person name="Bhonagiri-Palsikar V."/>
            <person name="Minx P."/>
            <person name="Warren W.C."/>
            <person name="Wang Q."/>
            <person name="Zhan B."/>
            <person name="Hotez P.J."/>
            <person name="Sternberg P.W."/>
            <person name="Dougall A."/>
            <person name="Gaze S.T."/>
            <person name="Mulvenna J."/>
            <person name="Sotillo J."/>
            <person name="Ranganathan S."/>
            <person name="Rabelo E.M."/>
            <person name="Wilson R.K."/>
            <person name="Felgner P.L."/>
            <person name="Bethony J."/>
            <person name="Hawdon J.M."/>
            <person name="Gasser R.B."/>
            <person name="Loukas A."/>
            <person name="Mitreva M."/>
        </authorList>
    </citation>
    <scope>NUCLEOTIDE SEQUENCE [LARGE SCALE GENOMIC DNA]</scope>
</reference>
<dbReference type="InterPro" id="IPR036388">
    <property type="entry name" value="WH-like_DNA-bd_sf"/>
</dbReference>
<feature type="region of interest" description="Disordered" evidence="1">
    <location>
        <begin position="1"/>
        <end position="50"/>
    </location>
</feature>
<evidence type="ECO:0000256" key="1">
    <source>
        <dbReference type="SAM" id="MobiDB-lite"/>
    </source>
</evidence>
<sequence>MHCGESASLRRYPDAESSTAFPRGSRRNLRRRRMGKSRRSHGVHRPVRVQPPSPSWFPSCYSQRTGYPVVPPKMEYQLTNLGFTLSAALFGVVIRAANNLDTVEKARRDFDYHAAG</sequence>
<feature type="compositionally biased region" description="Basic residues" evidence="1">
    <location>
        <begin position="24"/>
        <end position="47"/>
    </location>
</feature>
<dbReference type="Proteomes" id="UP000053676">
    <property type="component" value="Unassembled WGS sequence"/>
</dbReference>
<dbReference type="KEGG" id="nai:NECAME_16232"/>
<dbReference type="EMBL" id="KI657522">
    <property type="protein sequence ID" value="ETN86631.1"/>
    <property type="molecule type" value="Genomic_DNA"/>
</dbReference>
<dbReference type="AlphaFoldDB" id="W2TZX5"/>
<gene>
    <name evidence="2" type="ORF">NECAME_16232</name>
</gene>
<protein>
    <submittedName>
        <fullName evidence="2">Uncharacterized protein</fullName>
    </submittedName>
</protein>
<keyword evidence="3" id="KW-1185">Reference proteome</keyword>